<protein>
    <recommendedName>
        <fullName evidence="4">MFS transporter</fullName>
    </recommendedName>
</protein>
<dbReference type="Gene3D" id="1.20.1250.20">
    <property type="entry name" value="MFS general substrate transporter like domains"/>
    <property type="match status" value="1"/>
</dbReference>
<dbReference type="SUPFAM" id="SSF103473">
    <property type="entry name" value="MFS general substrate transporter"/>
    <property type="match status" value="1"/>
</dbReference>
<dbReference type="OrthoDB" id="9764596at2"/>
<feature type="transmembrane region" description="Helical" evidence="1">
    <location>
        <begin position="114"/>
        <end position="138"/>
    </location>
</feature>
<evidence type="ECO:0000313" key="3">
    <source>
        <dbReference type="Proteomes" id="UP000264141"/>
    </source>
</evidence>
<dbReference type="Pfam" id="PF13347">
    <property type="entry name" value="MFS_2"/>
    <property type="match status" value="1"/>
</dbReference>
<comment type="caution">
    <text evidence="2">The sequence shown here is derived from an EMBL/GenBank/DDBJ whole genome shotgun (WGS) entry which is preliminary data.</text>
</comment>
<keyword evidence="1" id="KW-1133">Transmembrane helix</keyword>
<feature type="transmembrane region" description="Helical" evidence="1">
    <location>
        <begin position="44"/>
        <end position="63"/>
    </location>
</feature>
<dbReference type="PANTHER" id="PTHR11328">
    <property type="entry name" value="MAJOR FACILITATOR SUPERFAMILY DOMAIN-CONTAINING PROTEIN"/>
    <property type="match status" value="1"/>
</dbReference>
<dbReference type="RefSeq" id="WP_062192679.1">
    <property type="nucleotide sequence ID" value="NZ_DF967965.1"/>
</dbReference>
<dbReference type="AlphaFoldDB" id="A0A3D1JHQ2"/>
<evidence type="ECO:0000256" key="1">
    <source>
        <dbReference type="SAM" id="Phobius"/>
    </source>
</evidence>
<keyword evidence="1" id="KW-0812">Transmembrane</keyword>
<dbReference type="EMBL" id="DPBP01000037">
    <property type="protein sequence ID" value="HCE18101.1"/>
    <property type="molecule type" value="Genomic_DNA"/>
</dbReference>
<feature type="transmembrane region" description="Helical" evidence="1">
    <location>
        <begin position="410"/>
        <end position="436"/>
    </location>
</feature>
<reference evidence="2 3" key="1">
    <citation type="journal article" date="2018" name="Nat. Biotechnol.">
        <title>A standardized bacterial taxonomy based on genome phylogeny substantially revises the tree of life.</title>
        <authorList>
            <person name="Parks D.H."/>
            <person name="Chuvochina M."/>
            <person name="Waite D.W."/>
            <person name="Rinke C."/>
            <person name="Skarshewski A."/>
            <person name="Chaumeil P.A."/>
            <person name="Hugenholtz P."/>
        </authorList>
    </citation>
    <scope>NUCLEOTIDE SEQUENCE [LARGE SCALE GENOMIC DNA]</scope>
    <source>
        <strain evidence="2">UBA8781</strain>
    </source>
</reference>
<organism evidence="2 3">
    <name type="scientific">Anaerolinea thermolimosa</name>
    <dbReference type="NCBI Taxonomy" id="229919"/>
    <lineage>
        <taxon>Bacteria</taxon>
        <taxon>Bacillati</taxon>
        <taxon>Chloroflexota</taxon>
        <taxon>Anaerolineae</taxon>
        <taxon>Anaerolineales</taxon>
        <taxon>Anaerolineaceae</taxon>
        <taxon>Anaerolinea</taxon>
    </lineage>
</organism>
<dbReference type="PANTHER" id="PTHR11328:SF24">
    <property type="entry name" value="MAJOR FACILITATOR SUPERFAMILY (MFS) PROFILE DOMAIN-CONTAINING PROTEIN"/>
    <property type="match status" value="1"/>
</dbReference>
<dbReference type="GO" id="GO:0008643">
    <property type="term" value="P:carbohydrate transport"/>
    <property type="evidence" value="ECO:0007669"/>
    <property type="project" value="InterPro"/>
</dbReference>
<evidence type="ECO:0000313" key="2">
    <source>
        <dbReference type="EMBL" id="HCE18101.1"/>
    </source>
</evidence>
<keyword evidence="1" id="KW-0472">Membrane</keyword>
<dbReference type="GO" id="GO:0015293">
    <property type="term" value="F:symporter activity"/>
    <property type="evidence" value="ECO:0007669"/>
    <property type="project" value="InterPro"/>
</dbReference>
<feature type="transmembrane region" description="Helical" evidence="1">
    <location>
        <begin position="12"/>
        <end position="38"/>
    </location>
</feature>
<evidence type="ECO:0008006" key="4">
    <source>
        <dbReference type="Google" id="ProtNLM"/>
    </source>
</evidence>
<dbReference type="Proteomes" id="UP000264141">
    <property type="component" value="Unassembled WGS sequence"/>
</dbReference>
<sequence>MEYNAVKLTRGYKFIWGVAALGTSIISGIYGALLPIFYQDYLGLAGRWITLASLIYAIWNAINDPLFGYITDSTRSRHGRRIPYMRYTAPFLALTFVLVWFAPPHAGERALFFWMLVSMLLYDTCYTIIGLVYSALLPEVSESDSERNDLQISSSLFSLLGTLLGFIIPDLFRPKAGTSPSFLPLQVSMVVVAIVAMLLILATTLKVKERPEFTRVDDPIPLGKAIRFTFTSRSFLILVAANFMSILMQSLLLGAIFYLADYVLQTNTMILLACLFIPLIIGVPITRYIRQWLGVVGAQQFLLVIAGIGLVLVAFVPAPLIPVCMALAGFGLSGPQTLSNVLFAQVADEDELRSGVRREGAFFGVNALITKPAQSIALALFPIILNATGFVTRNENQGEIFLNQPPLALFGIRVLGGLIPGIAMLLGALILTLYPLRGEYLNRIQRQILELHAKKHALLDPQSRS</sequence>
<dbReference type="InterPro" id="IPR039672">
    <property type="entry name" value="MFS_2"/>
</dbReference>
<feature type="transmembrane region" description="Helical" evidence="1">
    <location>
        <begin position="235"/>
        <end position="258"/>
    </location>
</feature>
<gene>
    <name evidence="2" type="ORF">DEQ80_09600</name>
</gene>
<feature type="transmembrane region" description="Helical" evidence="1">
    <location>
        <begin position="181"/>
        <end position="205"/>
    </location>
</feature>
<feature type="transmembrane region" description="Helical" evidence="1">
    <location>
        <begin position="270"/>
        <end position="289"/>
    </location>
</feature>
<accession>A0A3D1JHQ2</accession>
<dbReference type="GO" id="GO:0005886">
    <property type="term" value="C:plasma membrane"/>
    <property type="evidence" value="ECO:0007669"/>
    <property type="project" value="TreeGrafter"/>
</dbReference>
<dbReference type="STRING" id="229919.GCA_001050195_01886"/>
<name>A0A3D1JHQ2_9CHLR</name>
<feature type="transmembrane region" description="Helical" evidence="1">
    <location>
        <begin position="84"/>
        <end position="102"/>
    </location>
</feature>
<dbReference type="InterPro" id="IPR036259">
    <property type="entry name" value="MFS_trans_sf"/>
</dbReference>
<proteinExistence type="predicted"/>
<feature type="transmembrane region" description="Helical" evidence="1">
    <location>
        <begin position="301"/>
        <end position="330"/>
    </location>
</feature>
<feature type="transmembrane region" description="Helical" evidence="1">
    <location>
        <begin position="150"/>
        <end position="169"/>
    </location>
</feature>